<evidence type="ECO:0000313" key="2">
    <source>
        <dbReference type="Proteomes" id="UP000755654"/>
    </source>
</evidence>
<sequence length="221" mass="25980">MQQTIKPYEYLLKQYAQQTHPDQYRQKHFQQWYSDANGCRYAVSQGAWPFFGFIPLLNQQIILCIAISHHKDFFYLKMPAADLQSKVEGQKKLWGIFHQQPWQESLLDMAVVHPLFLQQLPWKLMPGNLEIWDENRTLILVAQLARSSGKLGTDSEIELSGALFEFLDKTIIRFMLRELQVATIGAYRFLWESQDAEDRQIRMHSLEQQHGLIPRFIVDAL</sequence>
<proteinExistence type="predicted"/>
<organism evidence="1 2">
    <name type="scientific">Acidithiobacillus sulfurivorans</name>
    <dbReference type="NCBI Taxonomy" id="1958756"/>
    <lineage>
        <taxon>Bacteria</taxon>
        <taxon>Pseudomonadati</taxon>
        <taxon>Pseudomonadota</taxon>
        <taxon>Acidithiobacillia</taxon>
        <taxon>Acidithiobacillales</taxon>
        <taxon>Acidithiobacillaceae</taxon>
        <taxon>Acidithiobacillus</taxon>
    </lineage>
</organism>
<dbReference type="Proteomes" id="UP000755654">
    <property type="component" value="Unassembled WGS sequence"/>
</dbReference>
<gene>
    <name evidence="1" type="ORF">HAP95_08095</name>
</gene>
<protein>
    <submittedName>
        <fullName evidence="1">Uncharacterized protein</fullName>
    </submittedName>
</protein>
<reference evidence="1 2" key="1">
    <citation type="journal article" date="2021" name="ISME J.">
        <title>Genomic evolution of the class Acidithiobacillia: deep-branching Proteobacteria living in extreme acidic conditions.</title>
        <authorList>
            <person name="Moya-Beltran A."/>
            <person name="Beard S."/>
            <person name="Rojas-Villalobos C."/>
            <person name="Issotta F."/>
            <person name="Gallardo Y."/>
            <person name="Ulloa R."/>
            <person name="Giaveno A."/>
            <person name="Degli Esposti M."/>
            <person name="Johnson D.B."/>
            <person name="Quatrini R."/>
        </authorList>
    </citation>
    <scope>NUCLEOTIDE SEQUENCE [LARGE SCALE GENOMIC DNA]</scope>
    <source>
        <strain evidence="1 2">RW2</strain>
    </source>
</reference>
<accession>A0ABS5ZY06</accession>
<keyword evidence="2" id="KW-1185">Reference proteome</keyword>
<name>A0ABS5ZY06_9PROT</name>
<dbReference type="EMBL" id="JAAOMP010000088">
    <property type="protein sequence ID" value="MBU2760112.1"/>
    <property type="molecule type" value="Genomic_DNA"/>
</dbReference>
<comment type="caution">
    <text evidence="1">The sequence shown here is derived from an EMBL/GenBank/DDBJ whole genome shotgun (WGS) entry which is preliminary data.</text>
</comment>
<dbReference type="RefSeq" id="WP_215882200.1">
    <property type="nucleotide sequence ID" value="NZ_JAAOMP010000088.1"/>
</dbReference>
<evidence type="ECO:0000313" key="1">
    <source>
        <dbReference type="EMBL" id="MBU2760112.1"/>
    </source>
</evidence>